<dbReference type="PANTHER" id="PTHR11895">
    <property type="entry name" value="TRANSAMIDASE"/>
    <property type="match status" value="1"/>
</dbReference>
<comment type="caution">
    <text evidence="3">The sequence shown here is derived from an EMBL/GenBank/DDBJ whole genome shotgun (WGS) entry which is preliminary data.</text>
</comment>
<dbReference type="AlphaFoldDB" id="A0A5D9D9Z0"/>
<evidence type="ECO:0000313" key="3">
    <source>
        <dbReference type="EMBL" id="TZG40399.1"/>
    </source>
</evidence>
<reference evidence="3 4" key="1">
    <citation type="submission" date="2019-08" db="EMBL/GenBank/DDBJ databases">
        <title>Draft Genome Sequence of Halomonas eurihalina Isolated from Preserved Hide-surface.</title>
        <authorList>
            <person name="Hussain S.A."/>
            <person name="Xu A."/>
            <person name="Sarker M."/>
            <person name="Sommers C."/>
        </authorList>
    </citation>
    <scope>NUCLEOTIDE SEQUENCE [LARGE SCALE GENOMIC DNA]</scope>
    <source>
        <strain evidence="3 4">MS1</strain>
    </source>
</reference>
<dbReference type="Proteomes" id="UP000324260">
    <property type="component" value="Unassembled WGS sequence"/>
</dbReference>
<dbReference type="PANTHER" id="PTHR11895:SF7">
    <property type="entry name" value="GLUTAMYL-TRNA(GLN) AMIDOTRANSFERASE SUBUNIT A, MITOCHONDRIAL"/>
    <property type="match status" value="1"/>
</dbReference>
<keyword evidence="3" id="KW-0378">Hydrolase</keyword>
<evidence type="ECO:0000256" key="1">
    <source>
        <dbReference type="ARBA" id="ARBA00009199"/>
    </source>
</evidence>
<keyword evidence="4" id="KW-1185">Reference proteome</keyword>
<dbReference type="InterPro" id="IPR036928">
    <property type="entry name" value="AS_sf"/>
</dbReference>
<evidence type="ECO:0000259" key="2">
    <source>
        <dbReference type="Pfam" id="PF01425"/>
    </source>
</evidence>
<sequence>MVSSFSSSGLADLTASEALVLFRRHALSPVELTEDCLARIERDNPQVNAFAHVDANQALAVARASEARWRAGTPCGVLDGVPTTIKDLTLTSGMPTRFGSATSSAEGQWDTDAPISRHLREAGAVILGKTTSPEFGWKGVTDNPLHGITRNPWDLRLTPGGSSGGAAAAAALNLGLLHQGSDAGGSIRIPCSFTGTFGIKPTFGWVPQWPASAMSTLSHLGPMTRTAADSALMLSAMARPDSRDGFLGNPRVEDWLIPPPASLKGWRIAYSPDLGFANVAPDIASCVREALLLLQELGATVEEVNPGFGDVLDTFNTLWFAGASQVLERLDEEKQALLDPGFLDIAQRGQDITLRDYLAACRERERLTAWMQAFHQDYDLLATPTMPIAPFAAGHNVPPDGPYRDWMDWTPFSYPFNLTQQPAASLPCGVDGQGLPVGLHLVGSRFQDLKVLHVAQLLEARLPRLTPPHPHKMEDG</sequence>
<evidence type="ECO:0000313" key="4">
    <source>
        <dbReference type="Proteomes" id="UP000324260"/>
    </source>
</evidence>
<gene>
    <name evidence="3" type="ORF">FZZ93_07145</name>
</gene>
<dbReference type="NCBIfam" id="NF004815">
    <property type="entry name" value="PRK06169.1"/>
    <property type="match status" value="1"/>
</dbReference>
<organism evidence="3 4">
    <name type="scientific">Halomonas eurihalina</name>
    <dbReference type="NCBI Taxonomy" id="42566"/>
    <lineage>
        <taxon>Bacteria</taxon>
        <taxon>Pseudomonadati</taxon>
        <taxon>Pseudomonadota</taxon>
        <taxon>Gammaproteobacteria</taxon>
        <taxon>Oceanospirillales</taxon>
        <taxon>Halomonadaceae</taxon>
        <taxon>Halomonas</taxon>
    </lineage>
</organism>
<proteinExistence type="inferred from homology"/>
<name>A0A5D9D9Z0_HALER</name>
<dbReference type="InterPro" id="IPR000120">
    <property type="entry name" value="Amidase"/>
</dbReference>
<dbReference type="Gene3D" id="3.90.1300.10">
    <property type="entry name" value="Amidase signature (AS) domain"/>
    <property type="match status" value="1"/>
</dbReference>
<comment type="similarity">
    <text evidence="1">Belongs to the amidase family.</text>
</comment>
<dbReference type="Pfam" id="PF01425">
    <property type="entry name" value="Amidase"/>
    <property type="match status" value="1"/>
</dbReference>
<dbReference type="EC" id="3.5.1.4" evidence="3"/>
<dbReference type="SUPFAM" id="SSF75304">
    <property type="entry name" value="Amidase signature (AS) enzymes"/>
    <property type="match status" value="1"/>
</dbReference>
<accession>A0A5D9D9Z0</accession>
<dbReference type="RefSeq" id="WP_149321635.1">
    <property type="nucleotide sequence ID" value="NZ_JARWAH010000005.1"/>
</dbReference>
<dbReference type="OrthoDB" id="8872210at2"/>
<dbReference type="EMBL" id="VTPU01000005">
    <property type="protein sequence ID" value="TZG40399.1"/>
    <property type="molecule type" value="Genomic_DNA"/>
</dbReference>
<feature type="domain" description="Amidase" evidence="2">
    <location>
        <begin position="31"/>
        <end position="452"/>
    </location>
</feature>
<protein>
    <submittedName>
        <fullName evidence="3">Amidase</fullName>
        <ecNumber evidence="3">3.5.1.4</ecNumber>
    </submittedName>
</protein>
<dbReference type="GO" id="GO:0004040">
    <property type="term" value="F:amidase activity"/>
    <property type="evidence" value="ECO:0007669"/>
    <property type="project" value="UniProtKB-EC"/>
</dbReference>
<dbReference type="InterPro" id="IPR023631">
    <property type="entry name" value="Amidase_dom"/>
</dbReference>